<dbReference type="STRING" id="946077.W5A_06655"/>
<dbReference type="PATRIC" id="fig|946077.3.peg.1348"/>
<accession>I0WFR3</accession>
<dbReference type="NCBIfam" id="TIGR03302">
    <property type="entry name" value="OM_YfiO"/>
    <property type="match status" value="1"/>
</dbReference>
<dbReference type="InterPro" id="IPR039565">
    <property type="entry name" value="BamD-like"/>
</dbReference>
<feature type="coiled-coil region" evidence="4">
    <location>
        <begin position="147"/>
        <end position="174"/>
    </location>
</feature>
<keyword evidence="6" id="KW-0449">Lipoprotein</keyword>
<dbReference type="Pfam" id="PF13525">
    <property type="entry name" value="YfiO"/>
    <property type="match status" value="1"/>
</dbReference>
<protein>
    <submittedName>
        <fullName evidence="6">Lipoprotein</fullName>
    </submittedName>
</protein>
<evidence type="ECO:0000256" key="4">
    <source>
        <dbReference type="SAM" id="Coils"/>
    </source>
</evidence>
<evidence type="ECO:0000256" key="1">
    <source>
        <dbReference type="ARBA" id="ARBA00022729"/>
    </source>
</evidence>
<evidence type="ECO:0000259" key="5">
    <source>
        <dbReference type="Pfam" id="PF13525"/>
    </source>
</evidence>
<keyword evidence="2" id="KW-0472">Membrane</keyword>
<keyword evidence="4" id="KW-0175">Coiled coil</keyword>
<proteinExistence type="predicted"/>
<keyword evidence="3" id="KW-0998">Cell outer membrane</keyword>
<gene>
    <name evidence="6" type="ORF">W5A_06655</name>
</gene>
<evidence type="ECO:0000313" key="7">
    <source>
        <dbReference type="Proteomes" id="UP000005938"/>
    </source>
</evidence>
<dbReference type="eggNOG" id="COG4105">
    <property type="taxonomic scope" value="Bacteria"/>
</dbReference>
<comment type="caution">
    <text evidence="6">The sequence shown here is derived from an EMBL/GenBank/DDBJ whole genome shotgun (WGS) entry which is preliminary data.</text>
</comment>
<name>I0WFR3_9FLAO</name>
<keyword evidence="7" id="KW-1185">Reference proteome</keyword>
<evidence type="ECO:0000313" key="6">
    <source>
        <dbReference type="EMBL" id="EID75229.1"/>
    </source>
</evidence>
<dbReference type="EMBL" id="AJJU01000006">
    <property type="protein sequence ID" value="EID75229.1"/>
    <property type="molecule type" value="Genomic_DNA"/>
</dbReference>
<reference evidence="6 7" key="1">
    <citation type="journal article" date="2012" name="J. Bacteriol.">
        <title>Genome Sequence of the Halotolerant Bacterium Imtechella halotolerans K1T.</title>
        <authorList>
            <person name="Kumar S."/>
            <person name="Vikram S."/>
            <person name="Subramanian S."/>
            <person name="Raghava G.P."/>
            <person name="Pinnaka A.K."/>
        </authorList>
    </citation>
    <scope>NUCLEOTIDE SEQUENCE [LARGE SCALE GENOMIC DNA]</scope>
    <source>
        <strain evidence="6 7">K1</strain>
    </source>
</reference>
<sequence>MRYLAVVLLTLVLTVSCNEYQKVLKSEDAKLKYDLAEKFYNEGDFRRANRLFEQIAPQYIGKPQGERIIFMYANSFYQIRDYYTGGYQFERFAKSYPRSEKVEEAAFLAAKCLYLSSPKYSIDQTETHKAIEKLQLYINQYPTSENLPEANKMAQELSEKLQRKEYEIAKQYNTTRNYESSVTSFNNFLLDFPGSIYREDAMFYRFDSAYRLAINSVSYKIEERLLEAEGHYNNLKKYYPQTKYADKADAMKAEIEEQLKTVTSK</sequence>
<dbReference type="AlphaFoldDB" id="I0WFR3"/>
<dbReference type="OrthoDB" id="9770761at2"/>
<dbReference type="Gene3D" id="1.25.40.10">
    <property type="entry name" value="Tetratricopeptide repeat domain"/>
    <property type="match status" value="1"/>
</dbReference>
<keyword evidence="1" id="KW-0732">Signal</keyword>
<feature type="domain" description="Outer membrane lipoprotein BamD-like" evidence="5">
    <location>
        <begin position="30"/>
        <end position="217"/>
    </location>
</feature>
<dbReference type="InterPro" id="IPR017689">
    <property type="entry name" value="BamD"/>
</dbReference>
<evidence type="ECO:0000256" key="3">
    <source>
        <dbReference type="ARBA" id="ARBA00023237"/>
    </source>
</evidence>
<dbReference type="RefSeq" id="WP_008238711.1">
    <property type="nucleotide sequence ID" value="NZ_AJJU01000006.1"/>
</dbReference>
<dbReference type="Proteomes" id="UP000005938">
    <property type="component" value="Unassembled WGS sequence"/>
</dbReference>
<organism evidence="6 7">
    <name type="scientific">Imtechella halotolerans K1</name>
    <dbReference type="NCBI Taxonomy" id="946077"/>
    <lineage>
        <taxon>Bacteria</taxon>
        <taxon>Pseudomonadati</taxon>
        <taxon>Bacteroidota</taxon>
        <taxon>Flavobacteriia</taxon>
        <taxon>Flavobacteriales</taxon>
        <taxon>Flavobacteriaceae</taxon>
        <taxon>Imtechella</taxon>
    </lineage>
</organism>
<evidence type="ECO:0000256" key="2">
    <source>
        <dbReference type="ARBA" id="ARBA00023136"/>
    </source>
</evidence>
<dbReference type="InterPro" id="IPR011990">
    <property type="entry name" value="TPR-like_helical_dom_sf"/>
</dbReference>
<dbReference type="PROSITE" id="PS51257">
    <property type="entry name" value="PROKAR_LIPOPROTEIN"/>
    <property type="match status" value="1"/>
</dbReference>